<dbReference type="InterPro" id="IPR010390">
    <property type="entry name" value="ABC-2_transporter-like"/>
</dbReference>
<dbReference type="PANTHER" id="PTHR36832:SF1">
    <property type="entry name" value="SLR1174 PROTEIN"/>
    <property type="match status" value="1"/>
</dbReference>
<keyword evidence="1" id="KW-0812">Transmembrane</keyword>
<dbReference type="AlphaFoldDB" id="A0AAE3JLP8"/>
<name>A0AAE3JLP8_9SPIR</name>
<feature type="transmembrane region" description="Helical" evidence="1">
    <location>
        <begin position="106"/>
        <end position="131"/>
    </location>
</feature>
<keyword evidence="1" id="KW-1133">Transmembrane helix</keyword>
<organism evidence="2 3">
    <name type="scientific">Teretinema zuelzerae</name>
    <dbReference type="NCBI Taxonomy" id="156"/>
    <lineage>
        <taxon>Bacteria</taxon>
        <taxon>Pseudomonadati</taxon>
        <taxon>Spirochaetota</taxon>
        <taxon>Spirochaetia</taxon>
        <taxon>Spirochaetales</taxon>
        <taxon>Treponemataceae</taxon>
        <taxon>Teretinema</taxon>
    </lineage>
</organism>
<comment type="caution">
    <text evidence="2">The sequence shown here is derived from an EMBL/GenBank/DDBJ whole genome shotgun (WGS) entry which is preliminary data.</text>
</comment>
<dbReference type="RefSeq" id="WP_230755726.1">
    <property type="nucleotide sequence ID" value="NZ_JAINWA010000003.1"/>
</dbReference>
<evidence type="ECO:0000256" key="1">
    <source>
        <dbReference type="SAM" id="Phobius"/>
    </source>
</evidence>
<feature type="transmembrane region" description="Helical" evidence="1">
    <location>
        <begin position="20"/>
        <end position="44"/>
    </location>
</feature>
<gene>
    <name evidence="2" type="ORF">K7J14_09865</name>
</gene>
<feature type="transmembrane region" description="Helical" evidence="1">
    <location>
        <begin position="237"/>
        <end position="255"/>
    </location>
</feature>
<evidence type="ECO:0000313" key="3">
    <source>
        <dbReference type="Proteomes" id="UP001198163"/>
    </source>
</evidence>
<dbReference type="PANTHER" id="PTHR36832">
    <property type="entry name" value="SLR1174 PROTEIN-RELATED"/>
    <property type="match status" value="1"/>
</dbReference>
<dbReference type="Proteomes" id="UP001198163">
    <property type="component" value="Unassembled WGS sequence"/>
</dbReference>
<keyword evidence="3" id="KW-1185">Reference proteome</keyword>
<proteinExistence type="predicted"/>
<feature type="transmembrane region" description="Helical" evidence="1">
    <location>
        <begin position="143"/>
        <end position="173"/>
    </location>
</feature>
<protein>
    <submittedName>
        <fullName evidence="2">ABC-2 family transporter protein</fullName>
    </submittedName>
</protein>
<dbReference type="EMBL" id="JAINWA010000003">
    <property type="protein sequence ID" value="MCD1655004.1"/>
    <property type="molecule type" value="Genomic_DNA"/>
</dbReference>
<dbReference type="Pfam" id="PF06182">
    <property type="entry name" value="ABC2_membrane_6"/>
    <property type="match status" value="1"/>
</dbReference>
<evidence type="ECO:0000313" key="2">
    <source>
        <dbReference type="EMBL" id="MCD1655004.1"/>
    </source>
</evidence>
<feature type="transmembrane region" description="Helical" evidence="1">
    <location>
        <begin position="185"/>
        <end position="204"/>
    </location>
</feature>
<reference evidence="2" key="1">
    <citation type="submission" date="2021-08" db="EMBL/GenBank/DDBJ databases">
        <title>Comparative analyses of Brucepasteria parasyntrophica and Teretinema zuelzerae.</title>
        <authorList>
            <person name="Song Y."/>
            <person name="Brune A."/>
        </authorList>
    </citation>
    <scope>NUCLEOTIDE SEQUENCE</scope>
    <source>
        <strain evidence="2">DSM 1903</strain>
    </source>
</reference>
<sequence length="267" mass="29701">MKTALKKYWRHTALAMQETLAYRVTYIVNMFSMVVTYTVIFFVWSAVYAGNPDLEGYQWQEMKSYLIVSLFLSSLVSMSSEFRISRQIRTGNIAVELLRPADYQKASLAITLGYSISEGVLIAVACLGFALATGATVVPGNALAWLLFIVSVLLSMATKFLMVYVFGLASFWTTSLMGISWLRRGLTDFFSGALIPLALFPPTLQTVTDWLPFKAIVSIPANVFTGRLHGEALARDFAVACIWIAALWLLGRFVWSRAMRKVTIQGG</sequence>
<keyword evidence="1" id="KW-0472">Membrane</keyword>
<accession>A0AAE3JLP8</accession>